<accession>A0A841EHX7</accession>
<dbReference type="NCBIfam" id="TIGR01730">
    <property type="entry name" value="RND_mfp"/>
    <property type="match status" value="1"/>
</dbReference>
<feature type="region of interest" description="Disordered" evidence="2">
    <location>
        <begin position="392"/>
        <end position="412"/>
    </location>
</feature>
<keyword evidence="3" id="KW-1133">Transmembrane helix</keyword>
<dbReference type="RefSeq" id="WP_184131853.1">
    <property type="nucleotide sequence ID" value="NZ_JACHKT010000006.1"/>
</dbReference>
<evidence type="ECO:0000259" key="6">
    <source>
        <dbReference type="Pfam" id="PF25990"/>
    </source>
</evidence>
<feature type="domain" description="YknX-like beta-barrel" evidence="6">
    <location>
        <begin position="209"/>
        <end position="284"/>
    </location>
</feature>
<evidence type="ECO:0000313" key="8">
    <source>
        <dbReference type="Proteomes" id="UP000524404"/>
    </source>
</evidence>
<organism evidence="7 8">
    <name type="scientific">Arcicella rosea</name>
    <dbReference type="NCBI Taxonomy" id="502909"/>
    <lineage>
        <taxon>Bacteria</taxon>
        <taxon>Pseudomonadati</taxon>
        <taxon>Bacteroidota</taxon>
        <taxon>Cytophagia</taxon>
        <taxon>Cytophagales</taxon>
        <taxon>Flectobacillaceae</taxon>
        <taxon>Arcicella</taxon>
    </lineage>
</organism>
<dbReference type="Gene3D" id="1.10.287.470">
    <property type="entry name" value="Helix hairpin bin"/>
    <property type="match status" value="1"/>
</dbReference>
<reference evidence="7 8" key="1">
    <citation type="submission" date="2020-08" db="EMBL/GenBank/DDBJ databases">
        <title>Functional genomics of gut bacteria from endangered species of beetles.</title>
        <authorList>
            <person name="Carlos-Shanley C."/>
        </authorList>
    </citation>
    <scope>NUCLEOTIDE SEQUENCE [LARGE SCALE GENOMIC DNA]</scope>
    <source>
        <strain evidence="7 8">S00070</strain>
    </source>
</reference>
<dbReference type="Proteomes" id="UP000524404">
    <property type="component" value="Unassembled WGS sequence"/>
</dbReference>
<gene>
    <name evidence="7" type="ORF">HNP25_001238</name>
</gene>
<keyword evidence="3" id="KW-0812">Transmembrane</keyword>
<dbReference type="Pfam" id="PF25990">
    <property type="entry name" value="Beta-barrel_YknX"/>
    <property type="match status" value="1"/>
</dbReference>
<sequence>MTKKSIIISVLVVVVISALGFYYYQSQNKAKVYYWRSVSIERGDVKVLITATGTMAADTSVDVGVQVSGTIASIKADFNTVVKKNQILAVLDTTLYYATKLDALAALQRAQVAFEQAQREFKRASFLFENKVIAQVDYDLALTTYQTAKSNVVSAKSIVNKAAINLRYCTIKAPISGLIIARNVQIGNMVIASFTSPVLFTIANNLKKMQVQANVDEADIGQLKVGQKAIFTVDAYPNDVFSGEVTQIRHSPVVVSSVVNYVVIIEVPNPALKLIPGLTVNANISIQEQKNVLKVATSAFAFTPTAEYIQNAVSLSENTKKFWLQKISDNSELKKQEIVETNGTKGFLWVIKDKDVIPIQVIKGLNDGAFTQVSGSMKEGYLVATGINQSAPTETNASNPFMPKMPSTKKTK</sequence>
<dbReference type="InterPro" id="IPR006143">
    <property type="entry name" value="RND_pump_MFP"/>
</dbReference>
<feature type="transmembrane region" description="Helical" evidence="3">
    <location>
        <begin position="6"/>
        <end position="24"/>
    </location>
</feature>
<dbReference type="InterPro" id="IPR058624">
    <property type="entry name" value="MdtA-like_HH"/>
</dbReference>
<comment type="similarity">
    <text evidence="1">Belongs to the membrane fusion protein (MFP) (TC 8.A.1) family.</text>
</comment>
<protein>
    <submittedName>
        <fullName evidence="7">HlyD family secretion protein</fullName>
    </submittedName>
</protein>
<evidence type="ECO:0000256" key="2">
    <source>
        <dbReference type="SAM" id="MobiDB-lite"/>
    </source>
</evidence>
<evidence type="ECO:0000256" key="1">
    <source>
        <dbReference type="ARBA" id="ARBA00009477"/>
    </source>
</evidence>
<feature type="domain" description="Multidrug resistance protein MdtA-like alpha-helical hairpin" evidence="4">
    <location>
        <begin position="102"/>
        <end position="168"/>
    </location>
</feature>
<dbReference type="Gene3D" id="2.40.30.170">
    <property type="match status" value="1"/>
</dbReference>
<feature type="domain" description="Multidrug resistance protein MdtA-like barrel-sandwich hybrid" evidence="5">
    <location>
        <begin position="60"/>
        <end position="199"/>
    </location>
</feature>
<evidence type="ECO:0000313" key="7">
    <source>
        <dbReference type="EMBL" id="MBB6002586.1"/>
    </source>
</evidence>
<dbReference type="InterPro" id="IPR058636">
    <property type="entry name" value="Beta-barrel_YknX"/>
</dbReference>
<keyword evidence="3" id="KW-0472">Membrane</keyword>
<dbReference type="Pfam" id="PF25876">
    <property type="entry name" value="HH_MFP_RND"/>
    <property type="match status" value="1"/>
</dbReference>
<comment type="caution">
    <text evidence="7">The sequence shown here is derived from an EMBL/GenBank/DDBJ whole genome shotgun (WGS) entry which is preliminary data.</text>
</comment>
<dbReference type="GO" id="GO:0015562">
    <property type="term" value="F:efflux transmembrane transporter activity"/>
    <property type="evidence" value="ECO:0007669"/>
    <property type="project" value="TreeGrafter"/>
</dbReference>
<dbReference type="Pfam" id="PF25917">
    <property type="entry name" value="BSH_RND"/>
    <property type="match status" value="1"/>
</dbReference>
<dbReference type="EMBL" id="JACHKT010000006">
    <property type="protein sequence ID" value="MBB6002586.1"/>
    <property type="molecule type" value="Genomic_DNA"/>
</dbReference>
<name>A0A841EHX7_9BACT</name>
<evidence type="ECO:0000259" key="5">
    <source>
        <dbReference type="Pfam" id="PF25917"/>
    </source>
</evidence>
<dbReference type="PANTHER" id="PTHR30469">
    <property type="entry name" value="MULTIDRUG RESISTANCE PROTEIN MDTA"/>
    <property type="match status" value="1"/>
</dbReference>
<dbReference type="Gene3D" id="2.40.50.100">
    <property type="match status" value="1"/>
</dbReference>
<evidence type="ECO:0000256" key="3">
    <source>
        <dbReference type="SAM" id="Phobius"/>
    </source>
</evidence>
<dbReference type="InterPro" id="IPR058625">
    <property type="entry name" value="MdtA-like_BSH"/>
</dbReference>
<proteinExistence type="inferred from homology"/>
<dbReference type="GO" id="GO:1990281">
    <property type="term" value="C:efflux pump complex"/>
    <property type="evidence" value="ECO:0007669"/>
    <property type="project" value="TreeGrafter"/>
</dbReference>
<dbReference type="AlphaFoldDB" id="A0A841EHX7"/>
<evidence type="ECO:0000259" key="4">
    <source>
        <dbReference type="Pfam" id="PF25876"/>
    </source>
</evidence>
<dbReference type="PANTHER" id="PTHR30469:SF33">
    <property type="entry name" value="SLR1207 PROTEIN"/>
    <property type="match status" value="1"/>
</dbReference>
<keyword evidence="8" id="KW-1185">Reference proteome</keyword>
<dbReference type="SUPFAM" id="SSF111369">
    <property type="entry name" value="HlyD-like secretion proteins"/>
    <property type="match status" value="1"/>
</dbReference>